<feature type="binding site" evidence="22">
    <location>
        <position position="534"/>
    </location>
    <ligand>
        <name>ATP</name>
        <dbReference type="ChEBI" id="CHEBI:30616"/>
    </ligand>
</feature>
<keyword evidence="8 24" id="KW-0732">Signal</keyword>
<dbReference type="InterPro" id="IPR000742">
    <property type="entry name" value="EGF"/>
</dbReference>
<comment type="caution">
    <text evidence="21">Lacks conserved residue(s) required for the propagation of feature annotation.</text>
</comment>
<dbReference type="SMART" id="SM00108">
    <property type="entry name" value="B_lectin"/>
    <property type="match status" value="1"/>
</dbReference>
<dbReference type="PROSITE" id="PS50026">
    <property type="entry name" value="EGF_3"/>
    <property type="match status" value="1"/>
</dbReference>
<evidence type="ECO:0000256" key="7">
    <source>
        <dbReference type="ARBA" id="ARBA00022692"/>
    </source>
</evidence>
<evidence type="ECO:0000256" key="18">
    <source>
        <dbReference type="ARBA" id="ARBA00047899"/>
    </source>
</evidence>
<dbReference type="CDD" id="cd14066">
    <property type="entry name" value="STKc_IRAK"/>
    <property type="match status" value="1"/>
</dbReference>
<reference evidence="29" key="1">
    <citation type="submission" date="2017-07" db="EMBL/GenBank/DDBJ databases">
        <title>Taro Niue Genome Assembly and Annotation.</title>
        <authorList>
            <person name="Atibalentja N."/>
            <person name="Keating K."/>
            <person name="Fields C.J."/>
        </authorList>
    </citation>
    <scope>NUCLEOTIDE SEQUENCE</scope>
    <source>
        <strain evidence="29">Niue_2</strain>
        <tissue evidence="29">Leaf</tissue>
    </source>
</reference>
<keyword evidence="17" id="KW-0325">Glycoprotein</keyword>
<dbReference type="GO" id="GO:0005524">
    <property type="term" value="F:ATP binding"/>
    <property type="evidence" value="ECO:0007669"/>
    <property type="project" value="UniProtKB-UniRule"/>
</dbReference>
<feature type="chain" id="PRO_5032771511" description="Receptor-like serine/threonine-protein kinase" evidence="24">
    <location>
        <begin position="24"/>
        <end position="830"/>
    </location>
</feature>
<evidence type="ECO:0000256" key="1">
    <source>
        <dbReference type="ARBA" id="ARBA00004251"/>
    </source>
</evidence>
<evidence type="ECO:0000256" key="9">
    <source>
        <dbReference type="ARBA" id="ARBA00022737"/>
    </source>
</evidence>
<dbReference type="InterPro" id="IPR021820">
    <property type="entry name" value="S-locus_recpt_kinase_C"/>
</dbReference>
<feature type="domain" description="Apple" evidence="28">
    <location>
        <begin position="337"/>
        <end position="420"/>
    </location>
</feature>
<evidence type="ECO:0000259" key="27">
    <source>
        <dbReference type="PROSITE" id="PS50927"/>
    </source>
</evidence>
<keyword evidence="13 23" id="KW-1133">Transmembrane helix</keyword>
<keyword evidence="12 20" id="KW-0067">ATP-binding</keyword>
<comment type="similarity">
    <text evidence="20">Belongs to the protein kinase superfamily. Ser/Thr protein kinase family.</text>
</comment>
<dbReference type="InterPro" id="IPR001245">
    <property type="entry name" value="Ser-Thr/Tyr_kinase_cat_dom"/>
</dbReference>
<dbReference type="PROSITE" id="PS00107">
    <property type="entry name" value="PROTEIN_KINASE_ATP"/>
    <property type="match status" value="1"/>
</dbReference>
<keyword evidence="16" id="KW-1015">Disulfide bond</keyword>
<comment type="caution">
    <text evidence="29">The sequence shown here is derived from an EMBL/GenBank/DDBJ whole genome shotgun (WGS) entry which is preliminary data.</text>
</comment>
<evidence type="ECO:0000256" key="22">
    <source>
        <dbReference type="PROSITE-ProRule" id="PRU10141"/>
    </source>
</evidence>
<dbReference type="Pfam" id="PF01453">
    <property type="entry name" value="B_lectin"/>
    <property type="match status" value="1"/>
</dbReference>
<evidence type="ECO:0000256" key="3">
    <source>
        <dbReference type="ARBA" id="ARBA00022527"/>
    </source>
</evidence>
<keyword evidence="7 23" id="KW-0812">Transmembrane</keyword>
<keyword evidence="3 20" id="KW-0723">Serine/threonine-protein kinase</keyword>
<name>A0A843W1R7_COLES</name>
<evidence type="ECO:0000256" key="19">
    <source>
        <dbReference type="ARBA" id="ARBA00048679"/>
    </source>
</evidence>
<evidence type="ECO:0000256" key="5">
    <source>
        <dbReference type="ARBA" id="ARBA00022546"/>
    </source>
</evidence>
<evidence type="ECO:0000256" key="21">
    <source>
        <dbReference type="PROSITE-ProRule" id="PRU00076"/>
    </source>
</evidence>
<evidence type="ECO:0000256" key="13">
    <source>
        <dbReference type="ARBA" id="ARBA00022989"/>
    </source>
</evidence>
<dbReference type="SUPFAM" id="SSF56112">
    <property type="entry name" value="Protein kinase-like (PK-like)"/>
    <property type="match status" value="1"/>
</dbReference>
<evidence type="ECO:0000256" key="23">
    <source>
        <dbReference type="SAM" id="Phobius"/>
    </source>
</evidence>
<dbReference type="GO" id="GO:0048544">
    <property type="term" value="P:recognition of pollen"/>
    <property type="evidence" value="ECO:0007669"/>
    <property type="project" value="InterPro"/>
</dbReference>
<evidence type="ECO:0000259" key="25">
    <source>
        <dbReference type="PROSITE" id="PS50011"/>
    </source>
</evidence>
<dbReference type="InterPro" id="IPR024171">
    <property type="entry name" value="SRK-like_kinase"/>
</dbReference>
<evidence type="ECO:0000256" key="10">
    <source>
        <dbReference type="ARBA" id="ARBA00022741"/>
    </source>
</evidence>
<dbReference type="FunFam" id="2.90.10.10:FF:000005">
    <property type="entry name" value="G-type lectin S-receptor-like serine/threonine-protein kinase"/>
    <property type="match status" value="1"/>
</dbReference>
<protein>
    <recommendedName>
        <fullName evidence="20">Receptor-like serine/threonine-protein kinase</fullName>
        <ecNumber evidence="20">2.7.11.1</ecNumber>
    </recommendedName>
</protein>
<organism evidence="29 30">
    <name type="scientific">Colocasia esculenta</name>
    <name type="common">Wild taro</name>
    <name type="synonym">Arum esculentum</name>
    <dbReference type="NCBI Taxonomy" id="4460"/>
    <lineage>
        <taxon>Eukaryota</taxon>
        <taxon>Viridiplantae</taxon>
        <taxon>Streptophyta</taxon>
        <taxon>Embryophyta</taxon>
        <taxon>Tracheophyta</taxon>
        <taxon>Spermatophyta</taxon>
        <taxon>Magnoliopsida</taxon>
        <taxon>Liliopsida</taxon>
        <taxon>Araceae</taxon>
        <taxon>Aroideae</taxon>
        <taxon>Colocasieae</taxon>
        <taxon>Colocasia</taxon>
    </lineage>
</organism>
<comment type="subcellular location">
    <subcellularLocation>
        <location evidence="1">Cell membrane</location>
        <topology evidence="1">Single-pass type I membrane protein</topology>
    </subcellularLocation>
</comment>
<dbReference type="PROSITE" id="PS50011">
    <property type="entry name" value="PROTEIN_KINASE_DOM"/>
    <property type="match status" value="1"/>
</dbReference>
<dbReference type="InterPro" id="IPR001480">
    <property type="entry name" value="Bulb-type_lectin_dom"/>
</dbReference>
<evidence type="ECO:0000256" key="12">
    <source>
        <dbReference type="ARBA" id="ARBA00022840"/>
    </source>
</evidence>
<dbReference type="CDD" id="cd00028">
    <property type="entry name" value="B_lectin"/>
    <property type="match status" value="1"/>
</dbReference>
<dbReference type="SMART" id="SM00220">
    <property type="entry name" value="S_TKc"/>
    <property type="match status" value="1"/>
</dbReference>
<dbReference type="PROSITE" id="PS50927">
    <property type="entry name" value="BULB_LECTIN"/>
    <property type="match status" value="1"/>
</dbReference>
<evidence type="ECO:0000256" key="20">
    <source>
        <dbReference type="PIRNR" id="PIRNR000641"/>
    </source>
</evidence>
<dbReference type="Pfam" id="PF00954">
    <property type="entry name" value="S_locus_glycop"/>
    <property type="match status" value="1"/>
</dbReference>
<dbReference type="PROSITE" id="PS50948">
    <property type="entry name" value="PAN"/>
    <property type="match status" value="1"/>
</dbReference>
<keyword evidence="14" id="KW-0430">Lectin</keyword>
<dbReference type="SUPFAM" id="SSF51110">
    <property type="entry name" value="alpha-D-mannose-specific plant lectins"/>
    <property type="match status" value="1"/>
</dbReference>
<evidence type="ECO:0000256" key="14">
    <source>
        <dbReference type="ARBA" id="ARBA00023035"/>
    </source>
</evidence>
<dbReference type="GO" id="GO:0051707">
    <property type="term" value="P:response to other organism"/>
    <property type="evidence" value="ECO:0007669"/>
    <property type="project" value="UniProtKB-ARBA"/>
</dbReference>
<dbReference type="InterPro" id="IPR003609">
    <property type="entry name" value="Pan_app"/>
</dbReference>
<dbReference type="PIRSF" id="PIRSF000641">
    <property type="entry name" value="SRK"/>
    <property type="match status" value="1"/>
</dbReference>
<feature type="domain" description="EGF-like" evidence="26">
    <location>
        <begin position="282"/>
        <end position="318"/>
    </location>
</feature>
<evidence type="ECO:0000256" key="11">
    <source>
        <dbReference type="ARBA" id="ARBA00022777"/>
    </source>
</evidence>
<evidence type="ECO:0000256" key="6">
    <source>
        <dbReference type="ARBA" id="ARBA00022679"/>
    </source>
</evidence>
<dbReference type="CDD" id="cd01098">
    <property type="entry name" value="PAN_AP_plant"/>
    <property type="match status" value="1"/>
</dbReference>
<dbReference type="FunFam" id="1.10.510.10:FF:000060">
    <property type="entry name" value="G-type lectin S-receptor-like serine/threonine-protein kinase"/>
    <property type="match status" value="1"/>
</dbReference>
<evidence type="ECO:0000259" key="28">
    <source>
        <dbReference type="PROSITE" id="PS50948"/>
    </source>
</evidence>
<dbReference type="EC" id="2.7.11.1" evidence="20"/>
<dbReference type="Pfam" id="PF08276">
    <property type="entry name" value="PAN_2"/>
    <property type="match status" value="1"/>
</dbReference>
<dbReference type="SMART" id="SM00473">
    <property type="entry name" value="PAN_AP"/>
    <property type="match status" value="1"/>
</dbReference>
<feature type="domain" description="Bulb-type lectin" evidence="27">
    <location>
        <begin position="25"/>
        <end position="146"/>
    </location>
</feature>
<feature type="transmembrane region" description="Helical" evidence="23">
    <location>
        <begin position="436"/>
        <end position="459"/>
    </location>
</feature>
<dbReference type="Proteomes" id="UP000652761">
    <property type="component" value="Unassembled WGS sequence"/>
</dbReference>
<evidence type="ECO:0000256" key="2">
    <source>
        <dbReference type="ARBA" id="ARBA00022475"/>
    </source>
</evidence>
<dbReference type="InterPro" id="IPR036426">
    <property type="entry name" value="Bulb-type_lectin_dom_sf"/>
</dbReference>
<dbReference type="PANTHER" id="PTHR27002">
    <property type="entry name" value="RECEPTOR-LIKE SERINE/THREONINE-PROTEIN KINASE SD1-8"/>
    <property type="match status" value="1"/>
</dbReference>
<evidence type="ECO:0000256" key="15">
    <source>
        <dbReference type="ARBA" id="ARBA00023136"/>
    </source>
</evidence>
<evidence type="ECO:0000256" key="24">
    <source>
        <dbReference type="SAM" id="SignalP"/>
    </source>
</evidence>
<evidence type="ECO:0000313" key="30">
    <source>
        <dbReference type="Proteomes" id="UP000652761"/>
    </source>
</evidence>
<evidence type="ECO:0000313" key="29">
    <source>
        <dbReference type="EMBL" id="MQM03722.1"/>
    </source>
</evidence>
<gene>
    <name evidence="29" type="ORF">Taro_036503</name>
</gene>
<dbReference type="OrthoDB" id="4062651at2759"/>
<dbReference type="Gene3D" id="3.30.200.20">
    <property type="entry name" value="Phosphorylase Kinase, domain 1"/>
    <property type="match status" value="1"/>
</dbReference>
<evidence type="ECO:0000256" key="8">
    <source>
        <dbReference type="ARBA" id="ARBA00022729"/>
    </source>
</evidence>
<comment type="catalytic activity">
    <reaction evidence="18 20">
        <text>L-threonyl-[protein] + ATP = O-phospho-L-threonyl-[protein] + ADP + H(+)</text>
        <dbReference type="Rhea" id="RHEA:46608"/>
        <dbReference type="Rhea" id="RHEA-COMP:11060"/>
        <dbReference type="Rhea" id="RHEA-COMP:11605"/>
        <dbReference type="ChEBI" id="CHEBI:15378"/>
        <dbReference type="ChEBI" id="CHEBI:30013"/>
        <dbReference type="ChEBI" id="CHEBI:30616"/>
        <dbReference type="ChEBI" id="CHEBI:61977"/>
        <dbReference type="ChEBI" id="CHEBI:456216"/>
        <dbReference type="EC" id="2.7.11.1"/>
    </reaction>
</comment>
<keyword evidence="15 23" id="KW-0472">Membrane</keyword>
<keyword evidence="4 21" id="KW-0245">EGF-like domain</keyword>
<dbReference type="InterPro" id="IPR017441">
    <property type="entry name" value="Protein_kinase_ATP_BS"/>
</dbReference>
<dbReference type="GO" id="GO:0004674">
    <property type="term" value="F:protein serine/threonine kinase activity"/>
    <property type="evidence" value="ECO:0007669"/>
    <property type="project" value="UniProtKB-KW"/>
</dbReference>
<dbReference type="GO" id="GO:0005886">
    <property type="term" value="C:plasma membrane"/>
    <property type="evidence" value="ECO:0007669"/>
    <property type="project" value="UniProtKB-SubCell"/>
</dbReference>
<dbReference type="InterPro" id="IPR008271">
    <property type="entry name" value="Ser/Thr_kinase_AS"/>
</dbReference>
<dbReference type="Gene3D" id="1.10.510.10">
    <property type="entry name" value="Transferase(Phosphotransferase) domain 1"/>
    <property type="match status" value="1"/>
</dbReference>
<accession>A0A843W1R7</accession>
<sequence length="830" mass="92210">MGRCATFSCWSILFVTLFSLSHGAGDTLNQSQIIEDGQFLISTSGGFVLGFFSPANSGNRYLGIWLKSSNDTVLWVANRDKPLGHSAGVLCIDAGGNLVVTPGKANDTTIWSSGLPNQGSTAARLLDSGNLVLTSANDSSNLLWQSFDHPSDTLLAGMKLGPDYKTGTDRFLTAWRSPADPAPGNLVLKLSGRELPELLLWEGQRLKYRSGPWNGLRFSGIPEMKSYDMFNFTIKTTQDEMYYEFGTTKPNIYARLALNTSGVVQRLALSNWLSWNAFWSAPKDLCDDYATCGPYGVCDVNSSPVCDCLPGFTPTYPNEWYMRDGNGGCVRKKKLECTARGDGFLLVQQVKLPDTANSTVNISMSLAECRSLCLQNCSCTAYASANVTGGRSGCIMWWGNLTDIRKFVSNGQDLYLRLPASEIDSITRNSPERRTVAIFFSIAVVSALLLFGLCGYYCFWRKRKVTKVITVEGGARRFCSDTSMSREDPDIPLFNFEAIASATKDFSRDNIIGEGGFGIVYKGNLEDGQEVAVKRLSLHCVHGVDGFKNEVVLIARLQHRNLVRLLGCCIRGDEWMLVFEYMPNKSLDAFLFDDGRRHLLDWRKRSNIIMGVARGLLYLHQDSRLRIIHRDLKAGNILLDADMNPKISDFGTARIIGGDQMEVTMRVVGTRGYMSPEYAMDGVFSTKSDVFSFGVLTLEIISGRKNGWIPQTRSKLNLLAYVGIKRCMAWNLWKEDRCLELLDDKLPCPCPFSEVSRCIQVGLLCVQGFPDDRPAMQQVVLMLGNENSTLPHPKEPGFFSLRDPMAVESSTQHRQSWSANNLTVTKLEGR</sequence>
<keyword evidence="30" id="KW-1185">Reference proteome</keyword>
<feature type="signal peptide" evidence="24">
    <location>
        <begin position="1"/>
        <end position="23"/>
    </location>
</feature>
<keyword evidence="10 20" id="KW-0547">Nucleotide-binding</keyword>
<evidence type="ECO:0000256" key="16">
    <source>
        <dbReference type="ARBA" id="ARBA00023157"/>
    </source>
</evidence>
<dbReference type="PROSITE" id="PS00108">
    <property type="entry name" value="PROTEIN_KINASE_ST"/>
    <property type="match status" value="1"/>
</dbReference>
<keyword evidence="9" id="KW-0677">Repeat</keyword>
<keyword evidence="2" id="KW-1003">Cell membrane</keyword>
<evidence type="ECO:0000256" key="4">
    <source>
        <dbReference type="ARBA" id="ARBA00022536"/>
    </source>
</evidence>
<proteinExistence type="inferred from homology"/>
<dbReference type="FunFam" id="3.30.200.20:FF:001238">
    <property type="entry name" value="Os08g0179000 protein"/>
    <property type="match status" value="1"/>
</dbReference>
<dbReference type="Gene3D" id="2.90.10.10">
    <property type="entry name" value="Bulb-type lectin domain"/>
    <property type="match status" value="1"/>
</dbReference>
<keyword evidence="5" id="KW-0348">Hemagglutinin</keyword>
<dbReference type="PANTHER" id="PTHR27002:SF616">
    <property type="entry name" value="RECEPTOR-LIKE SERINE_THREONINE-PROTEIN KINASE"/>
    <property type="match status" value="1"/>
</dbReference>
<dbReference type="Pfam" id="PF07714">
    <property type="entry name" value="PK_Tyr_Ser-Thr"/>
    <property type="match status" value="1"/>
</dbReference>
<evidence type="ECO:0000256" key="17">
    <source>
        <dbReference type="ARBA" id="ARBA00023180"/>
    </source>
</evidence>
<dbReference type="EMBL" id="NMUH01003087">
    <property type="protein sequence ID" value="MQM03722.1"/>
    <property type="molecule type" value="Genomic_DNA"/>
</dbReference>
<dbReference type="InterPro" id="IPR000858">
    <property type="entry name" value="S_locus_glycoprot_dom"/>
</dbReference>
<keyword evidence="11 20" id="KW-0418">Kinase</keyword>
<dbReference type="InterPro" id="IPR000719">
    <property type="entry name" value="Prot_kinase_dom"/>
</dbReference>
<evidence type="ECO:0000259" key="26">
    <source>
        <dbReference type="PROSITE" id="PS50026"/>
    </source>
</evidence>
<keyword evidence="14" id="KW-0465">Mannose-binding</keyword>
<dbReference type="Pfam" id="PF11883">
    <property type="entry name" value="DUF3403"/>
    <property type="match status" value="1"/>
</dbReference>
<dbReference type="GO" id="GO:0005537">
    <property type="term" value="F:D-mannose binding"/>
    <property type="evidence" value="ECO:0007669"/>
    <property type="project" value="UniProtKB-KW"/>
</dbReference>
<dbReference type="AlphaFoldDB" id="A0A843W1R7"/>
<dbReference type="InterPro" id="IPR011009">
    <property type="entry name" value="Kinase-like_dom_sf"/>
</dbReference>
<keyword evidence="6 20" id="KW-0808">Transferase</keyword>
<comment type="catalytic activity">
    <reaction evidence="19 20">
        <text>L-seryl-[protein] + ATP = O-phospho-L-seryl-[protein] + ADP + H(+)</text>
        <dbReference type="Rhea" id="RHEA:17989"/>
        <dbReference type="Rhea" id="RHEA-COMP:9863"/>
        <dbReference type="Rhea" id="RHEA-COMP:11604"/>
        <dbReference type="ChEBI" id="CHEBI:15378"/>
        <dbReference type="ChEBI" id="CHEBI:29999"/>
        <dbReference type="ChEBI" id="CHEBI:30616"/>
        <dbReference type="ChEBI" id="CHEBI:83421"/>
        <dbReference type="ChEBI" id="CHEBI:456216"/>
        <dbReference type="EC" id="2.7.11.1"/>
    </reaction>
</comment>
<feature type="domain" description="Protein kinase" evidence="25">
    <location>
        <begin position="506"/>
        <end position="790"/>
    </location>
</feature>